<organism evidence="3">
    <name type="scientific">Sesamum latifolium</name>
    <dbReference type="NCBI Taxonomy" id="2727402"/>
    <lineage>
        <taxon>Eukaryota</taxon>
        <taxon>Viridiplantae</taxon>
        <taxon>Streptophyta</taxon>
        <taxon>Embryophyta</taxon>
        <taxon>Tracheophyta</taxon>
        <taxon>Spermatophyta</taxon>
        <taxon>Magnoliopsida</taxon>
        <taxon>eudicotyledons</taxon>
        <taxon>Gunneridae</taxon>
        <taxon>Pentapetalae</taxon>
        <taxon>asterids</taxon>
        <taxon>lamiids</taxon>
        <taxon>Lamiales</taxon>
        <taxon>Pedaliaceae</taxon>
        <taxon>Sesamum</taxon>
    </lineage>
</organism>
<dbReference type="EMBL" id="JACGWN010000005">
    <property type="protein sequence ID" value="KAL0448871.1"/>
    <property type="molecule type" value="Genomic_DNA"/>
</dbReference>
<sequence length="278" mass="32589">MDNSITEIGRILQLEDEEEVAIPDAIWKNGADRKLMLVGMLHTEKYYNFEALRLALHRFLNPGKGMSVQRLEENRFSITFIHPIDRKRALEGGPWIFDKQLIVMNYVADNEKEGEVNLDWCEFTIFIHDLPHEQRTKEMARYIGEILGQYCTPTDKMSDHIVQNSSFIKIRVRLNIHKPLRRWMKLRSPKAEEYTIWFAYARLPNFCFICGKMGHIAKFYSAQYEEGFMGREQPLTCWPPQQMYPPSLDPPAWSEAPKYALVVEAIVSMLPHYGKTEK</sequence>
<dbReference type="Pfam" id="PF14111">
    <property type="entry name" value="DUF4283"/>
    <property type="match status" value="1"/>
</dbReference>
<dbReference type="PANTHER" id="PTHR31286:SF178">
    <property type="entry name" value="DUF4283 DOMAIN-CONTAINING PROTEIN"/>
    <property type="match status" value="1"/>
</dbReference>
<reference evidence="3" key="1">
    <citation type="submission" date="2020-06" db="EMBL/GenBank/DDBJ databases">
        <authorList>
            <person name="Li T."/>
            <person name="Hu X."/>
            <person name="Zhang T."/>
            <person name="Song X."/>
            <person name="Zhang H."/>
            <person name="Dai N."/>
            <person name="Sheng W."/>
            <person name="Hou X."/>
            <person name="Wei L."/>
        </authorList>
    </citation>
    <scope>NUCLEOTIDE SEQUENCE</scope>
    <source>
        <strain evidence="3">KEN1</strain>
        <tissue evidence="3">Leaf</tissue>
    </source>
</reference>
<dbReference type="PANTHER" id="PTHR31286">
    <property type="entry name" value="GLYCINE-RICH CELL WALL STRUCTURAL PROTEIN 1.8-LIKE"/>
    <property type="match status" value="1"/>
</dbReference>
<feature type="domain" description="Zinc knuckle CX2CX4HX4C" evidence="2">
    <location>
        <begin position="175"/>
        <end position="219"/>
    </location>
</feature>
<dbReference type="Pfam" id="PF14392">
    <property type="entry name" value="zf-CCHC_4"/>
    <property type="match status" value="1"/>
</dbReference>
<name>A0AAW2X9M5_9LAMI</name>
<accession>A0AAW2X9M5</accession>
<feature type="domain" description="DUF4283" evidence="1">
    <location>
        <begin position="34"/>
        <end position="104"/>
    </location>
</feature>
<evidence type="ECO:0000259" key="2">
    <source>
        <dbReference type="Pfam" id="PF14392"/>
    </source>
</evidence>
<proteinExistence type="predicted"/>
<gene>
    <name evidence="3" type="ORF">Slati_1443500</name>
</gene>
<dbReference type="InterPro" id="IPR025558">
    <property type="entry name" value="DUF4283"/>
</dbReference>
<dbReference type="AlphaFoldDB" id="A0AAW2X9M5"/>
<comment type="caution">
    <text evidence="3">The sequence shown here is derived from an EMBL/GenBank/DDBJ whole genome shotgun (WGS) entry which is preliminary data.</text>
</comment>
<evidence type="ECO:0008006" key="4">
    <source>
        <dbReference type="Google" id="ProtNLM"/>
    </source>
</evidence>
<evidence type="ECO:0000313" key="3">
    <source>
        <dbReference type="EMBL" id="KAL0448871.1"/>
    </source>
</evidence>
<dbReference type="InterPro" id="IPR040256">
    <property type="entry name" value="At4g02000-like"/>
</dbReference>
<evidence type="ECO:0000259" key="1">
    <source>
        <dbReference type="Pfam" id="PF14111"/>
    </source>
</evidence>
<reference evidence="3" key="2">
    <citation type="journal article" date="2024" name="Plant">
        <title>Genomic evolution and insights into agronomic trait innovations of Sesamum species.</title>
        <authorList>
            <person name="Miao H."/>
            <person name="Wang L."/>
            <person name="Qu L."/>
            <person name="Liu H."/>
            <person name="Sun Y."/>
            <person name="Le M."/>
            <person name="Wang Q."/>
            <person name="Wei S."/>
            <person name="Zheng Y."/>
            <person name="Lin W."/>
            <person name="Duan Y."/>
            <person name="Cao H."/>
            <person name="Xiong S."/>
            <person name="Wang X."/>
            <person name="Wei L."/>
            <person name="Li C."/>
            <person name="Ma Q."/>
            <person name="Ju M."/>
            <person name="Zhao R."/>
            <person name="Li G."/>
            <person name="Mu C."/>
            <person name="Tian Q."/>
            <person name="Mei H."/>
            <person name="Zhang T."/>
            <person name="Gao T."/>
            <person name="Zhang H."/>
        </authorList>
    </citation>
    <scope>NUCLEOTIDE SEQUENCE</scope>
    <source>
        <strain evidence="3">KEN1</strain>
    </source>
</reference>
<dbReference type="InterPro" id="IPR025836">
    <property type="entry name" value="Zn_knuckle_CX2CX4HX4C"/>
</dbReference>
<protein>
    <recommendedName>
        <fullName evidence="4">DUF4283 domain-containing protein</fullName>
    </recommendedName>
</protein>